<feature type="region of interest" description="Disordered" evidence="1">
    <location>
        <begin position="172"/>
        <end position="235"/>
    </location>
</feature>
<name>A0ABN9Q1I7_9DINO</name>
<evidence type="ECO:0000256" key="1">
    <source>
        <dbReference type="SAM" id="MobiDB-lite"/>
    </source>
</evidence>
<proteinExistence type="predicted"/>
<organism evidence="2 3">
    <name type="scientific">Prorocentrum cordatum</name>
    <dbReference type="NCBI Taxonomy" id="2364126"/>
    <lineage>
        <taxon>Eukaryota</taxon>
        <taxon>Sar</taxon>
        <taxon>Alveolata</taxon>
        <taxon>Dinophyceae</taxon>
        <taxon>Prorocentrales</taxon>
        <taxon>Prorocentraceae</taxon>
        <taxon>Prorocentrum</taxon>
    </lineage>
</organism>
<accession>A0ABN9Q1I7</accession>
<comment type="caution">
    <text evidence="2">The sequence shown here is derived from an EMBL/GenBank/DDBJ whole genome shotgun (WGS) entry which is preliminary data.</text>
</comment>
<feature type="region of interest" description="Disordered" evidence="1">
    <location>
        <begin position="75"/>
        <end position="133"/>
    </location>
</feature>
<feature type="compositionally biased region" description="Pro residues" evidence="1">
    <location>
        <begin position="201"/>
        <end position="213"/>
    </location>
</feature>
<feature type="compositionally biased region" description="Polar residues" evidence="1">
    <location>
        <begin position="116"/>
        <end position="129"/>
    </location>
</feature>
<feature type="compositionally biased region" description="Pro residues" evidence="1">
    <location>
        <begin position="179"/>
        <end position="188"/>
    </location>
</feature>
<reference evidence="2" key="1">
    <citation type="submission" date="2023-10" db="EMBL/GenBank/DDBJ databases">
        <authorList>
            <person name="Chen Y."/>
            <person name="Shah S."/>
            <person name="Dougan E. K."/>
            <person name="Thang M."/>
            <person name="Chan C."/>
        </authorList>
    </citation>
    <scope>NUCLEOTIDE SEQUENCE [LARGE SCALE GENOMIC DNA]</scope>
</reference>
<dbReference type="EMBL" id="CAUYUJ010001869">
    <property type="protein sequence ID" value="CAK0798010.1"/>
    <property type="molecule type" value="Genomic_DNA"/>
</dbReference>
<gene>
    <name evidence="2" type="ORF">PCOR1329_LOCUS6922</name>
</gene>
<protein>
    <submittedName>
        <fullName evidence="2">Uncharacterized protein</fullName>
    </submittedName>
</protein>
<dbReference type="Proteomes" id="UP001189429">
    <property type="component" value="Unassembled WGS sequence"/>
</dbReference>
<evidence type="ECO:0000313" key="2">
    <source>
        <dbReference type="EMBL" id="CAK0798010.1"/>
    </source>
</evidence>
<evidence type="ECO:0000313" key="3">
    <source>
        <dbReference type="Proteomes" id="UP001189429"/>
    </source>
</evidence>
<sequence length="235" mass="25040">MPQAGLISELTRNPSSYWETLRVAGALQVCRFRDRPPADLDEDAAPSLMALARPLLMPMQVAALAACGATQHHEADRALAPHHQQPQHGCLPPPHSRECPPQTPAALQEARPPPSCTSQPGVPPSSGSESAYPAVPSAFTRFDCRQPAVQGPGPAREAARATWGQPAVLAHGWHGAVSPPRPPPPPVGPQRADVQGEPPRGKPPPHGMPPWSRPPATGARSEWFERIPRHPKSSA</sequence>
<keyword evidence="3" id="KW-1185">Reference proteome</keyword>